<evidence type="ECO:0000256" key="1">
    <source>
        <dbReference type="ARBA" id="ARBA00002581"/>
    </source>
</evidence>
<dbReference type="SUPFAM" id="SSF57850">
    <property type="entry name" value="RING/U-box"/>
    <property type="match status" value="2"/>
</dbReference>
<dbReference type="SMART" id="SM00551">
    <property type="entry name" value="ZnF_TAZ"/>
    <property type="match status" value="2"/>
</dbReference>
<evidence type="ECO:0000256" key="10">
    <source>
        <dbReference type="ARBA" id="ARBA00023159"/>
    </source>
</evidence>
<dbReference type="InterPro" id="IPR035898">
    <property type="entry name" value="TAZ_dom_sf"/>
</dbReference>
<feature type="compositionally biased region" description="Basic and acidic residues" evidence="16">
    <location>
        <begin position="84"/>
        <end position="96"/>
    </location>
</feature>
<evidence type="ECO:0000256" key="3">
    <source>
        <dbReference type="ARBA" id="ARBA00013184"/>
    </source>
</evidence>
<evidence type="ECO:0000256" key="13">
    <source>
        <dbReference type="ARBA" id="ARBA00023315"/>
    </source>
</evidence>
<name>A0ABR0UER8_REHGL</name>
<dbReference type="InterPro" id="IPR000197">
    <property type="entry name" value="Znf_TAZ"/>
</dbReference>
<keyword evidence="13" id="KW-0012">Acyltransferase</keyword>
<dbReference type="SUPFAM" id="SSF57903">
    <property type="entry name" value="FYVE/PHD zinc finger"/>
    <property type="match status" value="1"/>
</dbReference>
<evidence type="ECO:0000256" key="2">
    <source>
        <dbReference type="ARBA" id="ARBA00004123"/>
    </source>
</evidence>
<dbReference type="InterPro" id="IPR038547">
    <property type="entry name" value="RING_CBP-p300_sf"/>
</dbReference>
<dbReference type="InterPro" id="IPR031162">
    <property type="entry name" value="CBP_P300_HAT"/>
</dbReference>
<dbReference type="SMART" id="SM00291">
    <property type="entry name" value="ZnF_ZZ"/>
    <property type="match status" value="2"/>
</dbReference>
<evidence type="ECO:0000259" key="19">
    <source>
        <dbReference type="PROSITE" id="PS51727"/>
    </source>
</evidence>
<dbReference type="PANTHER" id="PTHR13808">
    <property type="entry name" value="CBP/P300-RELATED"/>
    <property type="match status" value="1"/>
</dbReference>
<dbReference type="InterPro" id="IPR011011">
    <property type="entry name" value="Znf_FYVE_PHD"/>
</dbReference>
<feature type="region of interest" description="Disordered" evidence="16">
    <location>
        <begin position="110"/>
        <end position="145"/>
    </location>
</feature>
<dbReference type="InterPro" id="IPR000433">
    <property type="entry name" value="Znf_ZZ"/>
</dbReference>
<protein>
    <recommendedName>
        <fullName evidence="3">histone acetyltransferase</fullName>
        <ecNumber evidence="3">2.3.1.48</ecNumber>
    </recommendedName>
</protein>
<reference evidence="20 21" key="1">
    <citation type="journal article" date="2021" name="Comput. Struct. Biotechnol. J.">
        <title>De novo genome assembly of the potent medicinal plant Rehmannia glutinosa using nanopore technology.</title>
        <authorList>
            <person name="Ma L."/>
            <person name="Dong C."/>
            <person name="Song C."/>
            <person name="Wang X."/>
            <person name="Zheng X."/>
            <person name="Niu Y."/>
            <person name="Chen S."/>
            <person name="Feng W."/>
        </authorList>
    </citation>
    <scope>NUCLEOTIDE SEQUENCE [LARGE SCALE GENOMIC DNA]</scope>
    <source>
        <strain evidence="20">DH-2019</strain>
    </source>
</reference>
<dbReference type="PANTHER" id="PTHR13808:SF1">
    <property type="entry name" value="HISTONE ACETYLTRANSFERASE"/>
    <property type="match status" value="1"/>
</dbReference>
<feature type="domain" description="ZZ-type" evidence="18">
    <location>
        <begin position="877"/>
        <end position="935"/>
    </location>
</feature>
<keyword evidence="5" id="KW-0479">Metal-binding</keyword>
<dbReference type="EMBL" id="JABTTQ020003040">
    <property type="protein sequence ID" value="KAK6120640.1"/>
    <property type="molecule type" value="Genomic_DNA"/>
</dbReference>
<evidence type="ECO:0000313" key="21">
    <source>
        <dbReference type="Proteomes" id="UP001318860"/>
    </source>
</evidence>
<comment type="subcellular location">
    <subcellularLocation>
        <location evidence="2">Nucleus</location>
    </subcellularLocation>
</comment>
<feature type="domain" description="ZZ-type" evidence="18">
    <location>
        <begin position="758"/>
        <end position="821"/>
    </location>
</feature>
<dbReference type="InterPro" id="IPR043145">
    <property type="entry name" value="Znf_ZZ_sf"/>
</dbReference>
<evidence type="ECO:0000256" key="16">
    <source>
        <dbReference type="SAM" id="MobiDB-lite"/>
    </source>
</evidence>
<dbReference type="Pfam" id="PF02135">
    <property type="entry name" value="zf-TAZ"/>
    <property type="match status" value="2"/>
</dbReference>
<proteinExistence type="predicted"/>
<keyword evidence="8" id="KW-0156">Chromatin regulator</keyword>
<dbReference type="Pfam" id="PF00569">
    <property type="entry name" value="ZZ"/>
    <property type="match status" value="1"/>
</dbReference>
<dbReference type="PROSITE" id="PS50135">
    <property type="entry name" value="ZF_ZZ_2"/>
    <property type="match status" value="2"/>
</dbReference>
<keyword evidence="12" id="KW-0539">Nucleus</keyword>
<dbReference type="Gene3D" id="1.20.1020.10">
    <property type="entry name" value="TAZ domain"/>
    <property type="match status" value="2"/>
</dbReference>
<evidence type="ECO:0000256" key="8">
    <source>
        <dbReference type="ARBA" id="ARBA00022853"/>
    </source>
</evidence>
<dbReference type="PROSITE" id="PS50134">
    <property type="entry name" value="ZF_TAZ"/>
    <property type="match status" value="2"/>
</dbReference>
<evidence type="ECO:0000313" key="20">
    <source>
        <dbReference type="EMBL" id="KAK6120640.1"/>
    </source>
</evidence>
<evidence type="ECO:0000256" key="5">
    <source>
        <dbReference type="ARBA" id="ARBA00022723"/>
    </source>
</evidence>
<dbReference type="Gene3D" id="3.30.40.10">
    <property type="entry name" value="Zinc/RING finger domain, C3HC4 (zinc finger)"/>
    <property type="match status" value="1"/>
</dbReference>
<evidence type="ECO:0000256" key="4">
    <source>
        <dbReference type="ARBA" id="ARBA00022679"/>
    </source>
</evidence>
<feature type="region of interest" description="Disordered" evidence="16">
    <location>
        <begin position="498"/>
        <end position="522"/>
    </location>
</feature>
<dbReference type="PROSITE" id="PS01359">
    <property type="entry name" value="ZF_PHD_1"/>
    <property type="match status" value="1"/>
</dbReference>
<dbReference type="InterPro" id="IPR019786">
    <property type="entry name" value="Zinc_finger_PHD-type_CS"/>
</dbReference>
<dbReference type="Pfam" id="PF00628">
    <property type="entry name" value="PHD"/>
    <property type="match status" value="1"/>
</dbReference>
<comment type="catalytic activity">
    <reaction evidence="14">
        <text>L-lysyl-[protein] + acetyl-CoA = N(6)-acetyl-L-lysyl-[protein] + CoA + H(+)</text>
        <dbReference type="Rhea" id="RHEA:45948"/>
        <dbReference type="Rhea" id="RHEA-COMP:9752"/>
        <dbReference type="Rhea" id="RHEA-COMP:10731"/>
        <dbReference type="ChEBI" id="CHEBI:15378"/>
        <dbReference type="ChEBI" id="CHEBI:29969"/>
        <dbReference type="ChEBI" id="CHEBI:57287"/>
        <dbReference type="ChEBI" id="CHEBI:57288"/>
        <dbReference type="ChEBI" id="CHEBI:61930"/>
        <dbReference type="EC" id="2.3.1.48"/>
    </reaction>
</comment>
<feature type="region of interest" description="Disordered" evidence="16">
    <location>
        <begin position="78"/>
        <end position="97"/>
    </location>
</feature>
<dbReference type="CDD" id="cd15614">
    <property type="entry name" value="PHD_HAC_like"/>
    <property type="match status" value="1"/>
</dbReference>
<keyword evidence="7" id="KW-0862">Zinc</keyword>
<organism evidence="20 21">
    <name type="scientific">Rehmannia glutinosa</name>
    <name type="common">Chinese foxglove</name>
    <dbReference type="NCBI Taxonomy" id="99300"/>
    <lineage>
        <taxon>Eukaryota</taxon>
        <taxon>Viridiplantae</taxon>
        <taxon>Streptophyta</taxon>
        <taxon>Embryophyta</taxon>
        <taxon>Tracheophyta</taxon>
        <taxon>Spermatophyta</taxon>
        <taxon>Magnoliopsida</taxon>
        <taxon>eudicotyledons</taxon>
        <taxon>Gunneridae</taxon>
        <taxon>Pentapetalae</taxon>
        <taxon>asterids</taxon>
        <taxon>lamiids</taxon>
        <taxon>Lamiales</taxon>
        <taxon>Orobanchaceae</taxon>
        <taxon>Rehmannieae</taxon>
        <taxon>Rehmannia</taxon>
    </lineage>
</organism>
<feature type="domain" description="TAZ-type" evidence="17">
    <location>
        <begin position="935"/>
        <end position="1019"/>
    </location>
</feature>
<evidence type="ECO:0000256" key="15">
    <source>
        <dbReference type="PROSITE-ProRule" id="PRU00228"/>
    </source>
</evidence>
<keyword evidence="6 15" id="KW-0863">Zinc-finger</keyword>
<dbReference type="PROSITE" id="PS01357">
    <property type="entry name" value="ZF_ZZ_1"/>
    <property type="match status" value="1"/>
</dbReference>
<accession>A0ABR0UER8</accession>
<dbReference type="SUPFAM" id="SSF57933">
    <property type="entry name" value="TAZ domain"/>
    <property type="match status" value="2"/>
</dbReference>
<dbReference type="EC" id="2.3.1.48" evidence="3"/>
<feature type="domain" description="CBP/p300-type HAT" evidence="19">
    <location>
        <begin position="370"/>
        <end position="875"/>
    </location>
</feature>
<evidence type="ECO:0000256" key="11">
    <source>
        <dbReference type="ARBA" id="ARBA00023163"/>
    </source>
</evidence>
<comment type="function">
    <text evidence="1">Acetyltransferase enzyme. Acetylates histones, giving a specific tag for transcriptional activation.</text>
</comment>
<dbReference type="InterPro" id="IPR013178">
    <property type="entry name" value="Histone_AcTrfase_Rtt109/CBP"/>
</dbReference>
<evidence type="ECO:0000256" key="7">
    <source>
        <dbReference type="ARBA" id="ARBA00022833"/>
    </source>
</evidence>
<dbReference type="PROSITE" id="PS51727">
    <property type="entry name" value="CBP_P300_HAT"/>
    <property type="match status" value="1"/>
</dbReference>
<evidence type="ECO:0000256" key="14">
    <source>
        <dbReference type="ARBA" id="ARBA00048017"/>
    </source>
</evidence>
<comment type="caution">
    <text evidence="20">The sequence shown here is derived from an EMBL/GenBank/DDBJ whole genome shotgun (WGS) entry which is preliminary data.</text>
</comment>
<dbReference type="InterPro" id="IPR013083">
    <property type="entry name" value="Znf_RING/FYVE/PHD"/>
</dbReference>
<keyword evidence="10" id="KW-0010">Activator</keyword>
<dbReference type="Gene3D" id="2.10.110.40">
    <property type="match status" value="1"/>
</dbReference>
<gene>
    <name evidence="20" type="ORF">DH2020_045615</name>
</gene>
<sequence length="1053" mass="119899">MNFQPQYSVRENLVQPHQQFQQSSHQFQRQQLVQHQVHYGQQTQNQQLVQHQVQHGQQTQNQLLLKNDTLGQSQLSSNMVSEAKSGHGTEHHDERLQSQVSDPFQFSDMQSQFQQNSMEDCSRASQLLSHPSGPQDVSSSLTQTSDQMQQLLHPQQFVGNCQSDFGGLSGGIQPEVALRGQWYSKPQDVSHVSGRLPHEPNVQDEFHHRLNGHDVAQLNNLSSEESMIGQSDASRPAEPKNASNAVCRANNLNRERQFKNQQRWLLFLRHARRCPAPEGKCQEPNCFTVQKLLKHMEHCNVVQCSYPRCCATRVLVNHHRRCCDTSCPVCIPVKNYVQQAQLKAIGRSDFKSGLPSSVNGSCKLYETAEVAGRSNPKTSPMIAETPEDLQPSIKRMKIEQGSQSVVSESETSVLLASAVNESPLQDAQHFEQYHDSHIPMKSEIAEVKMEAPGSVGQLSSKMIEMKKDNLEDAYNQRPEVDPTASTTLPALEVLKSEKAIGQTKVENPPLPSENTSKSGKPKIKGVSMTELFTPEQVRQHITGLRQWVGQSKAKAEKNQAMERSMSENSCQLCAVEKLTFEPPPTYCTPCGARIKRNAMYYTIGAGETRHYFCIPCYNEARGDTIVVDGTAIPKARMEKKKNDEETEEWWVQCDKCEAWQHQICALFNGRRNDGGQAEYTCPNCYIEEVERGERVPLPQSAVLGAKDLPRTILSDHMEQRLFAKLKQERQDRARLQGKSYDELGETISPMKEDFIMVHLQPACTHCCILMVSGNRWVCKQCKNFQLCDRCYDAERKREDRERHPINQKDKHALYPIVNEVTEDTKDKDEILESEFFDTRQAFLSLCQGNHYQYDTLRRAKHSSMMVLYHLHNPTAPAFVTTCNVCHLDIETGQGWRCETCPDYDVCNACFSKDGGIDHPHKLTNHPSNDRDAQNKEARQLRVMQLRKMLDLLVHASQCRSPHCQYPNCRKVKGLFRHGMLCKVRASGGCVLCKKMWYLLQLHARACKESECNVPRCRDLKEHMRRLQQQSDSRRRAAVMEMMRQRAAEVAGNS</sequence>
<keyword evidence="4" id="KW-0808">Transferase</keyword>
<evidence type="ECO:0000256" key="9">
    <source>
        <dbReference type="ARBA" id="ARBA00023015"/>
    </source>
</evidence>
<feature type="domain" description="TAZ-type" evidence="17">
    <location>
        <begin position="252"/>
        <end position="333"/>
    </location>
</feature>
<keyword evidence="11" id="KW-0804">Transcription</keyword>
<evidence type="ECO:0000259" key="17">
    <source>
        <dbReference type="PROSITE" id="PS50134"/>
    </source>
</evidence>
<dbReference type="Gene3D" id="3.30.60.90">
    <property type="match status" value="2"/>
</dbReference>
<feature type="compositionally biased region" description="Polar residues" evidence="16">
    <location>
        <begin position="135"/>
        <end position="145"/>
    </location>
</feature>
<keyword evidence="21" id="KW-1185">Reference proteome</keyword>
<dbReference type="Proteomes" id="UP001318860">
    <property type="component" value="Unassembled WGS sequence"/>
</dbReference>
<evidence type="ECO:0000256" key="6">
    <source>
        <dbReference type="ARBA" id="ARBA00022771"/>
    </source>
</evidence>
<evidence type="ECO:0000259" key="18">
    <source>
        <dbReference type="PROSITE" id="PS50135"/>
    </source>
</evidence>
<dbReference type="InterPro" id="IPR019787">
    <property type="entry name" value="Znf_PHD-finger"/>
</dbReference>
<evidence type="ECO:0000256" key="12">
    <source>
        <dbReference type="ARBA" id="ARBA00023242"/>
    </source>
</evidence>
<keyword evidence="9" id="KW-0805">Transcription regulation</keyword>